<keyword evidence="2" id="KW-1185">Reference proteome</keyword>
<dbReference type="RefSeq" id="XP_033454269.1">
    <property type="nucleotide sequence ID" value="XM_033587191.1"/>
</dbReference>
<protein>
    <submittedName>
        <fullName evidence="1">Uncharacterized protein</fullName>
    </submittedName>
</protein>
<accession>A0A6A5S021</accession>
<dbReference type="Proteomes" id="UP000800082">
    <property type="component" value="Unassembled WGS sequence"/>
</dbReference>
<sequence length="80" mass="9307">MEPVLRARYLLNGQLQFGVFAGGLTCVFMCDEICRTKAVLYMAHNIREQRRRGQLLQGAKYDKPFCLSMLWKETTLQFSD</sequence>
<reference evidence="1" key="1">
    <citation type="journal article" date="2020" name="Stud. Mycol.">
        <title>101 Dothideomycetes genomes: a test case for predicting lifestyles and emergence of pathogens.</title>
        <authorList>
            <person name="Haridas S."/>
            <person name="Albert R."/>
            <person name="Binder M."/>
            <person name="Bloem J."/>
            <person name="Labutti K."/>
            <person name="Salamov A."/>
            <person name="Andreopoulos B."/>
            <person name="Baker S."/>
            <person name="Barry K."/>
            <person name="Bills G."/>
            <person name="Bluhm B."/>
            <person name="Cannon C."/>
            <person name="Castanera R."/>
            <person name="Culley D."/>
            <person name="Daum C."/>
            <person name="Ezra D."/>
            <person name="Gonzalez J."/>
            <person name="Henrissat B."/>
            <person name="Kuo A."/>
            <person name="Liang C."/>
            <person name="Lipzen A."/>
            <person name="Lutzoni F."/>
            <person name="Magnuson J."/>
            <person name="Mondo S."/>
            <person name="Nolan M."/>
            <person name="Ohm R."/>
            <person name="Pangilinan J."/>
            <person name="Park H.-J."/>
            <person name="Ramirez L."/>
            <person name="Alfaro M."/>
            <person name="Sun H."/>
            <person name="Tritt A."/>
            <person name="Yoshinaga Y."/>
            <person name="Zwiers L.-H."/>
            <person name="Turgeon B."/>
            <person name="Goodwin S."/>
            <person name="Spatafora J."/>
            <person name="Crous P."/>
            <person name="Grigoriev I."/>
        </authorList>
    </citation>
    <scope>NUCLEOTIDE SEQUENCE</scope>
    <source>
        <strain evidence="1">CBS 183.55</strain>
    </source>
</reference>
<proteinExistence type="predicted"/>
<dbReference type="GeneID" id="54344837"/>
<evidence type="ECO:0000313" key="1">
    <source>
        <dbReference type="EMBL" id="KAF1934021.1"/>
    </source>
</evidence>
<dbReference type="EMBL" id="ML978956">
    <property type="protein sequence ID" value="KAF1934021.1"/>
    <property type="molecule type" value="Genomic_DNA"/>
</dbReference>
<gene>
    <name evidence="1" type="ORF">M421DRAFT_110700</name>
</gene>
<name>A0A6A5S021_9PLEO</name>
<dbReference type="AlphaFoldDB" id="A0A6A5S021"/>
<organism evidence="1 2">
    <name type="scientific">Didymella exigua CBS 183.55</name>
    <dbReference type="NCBI Taxonomy" id="1150837"/>
    <lineage>
        <taxon>Eukaryota</taxon>
        <taxon>Fungi</taxon>
        <taxon>Dikarya</taxon>
        <taxon>Ascomycota</taxon>
        <taxon>Pezizomycotina</taxon>
        <taxon>Dothideomycetes</taxon>
        <taxon>Pleosporomycetidae</taxon>
        <taxon>Pleosporales</taxon>
        <taxon>Pleosporineae</taxon>
        <taxon>Didymellaceae</taxon>
        <taxon>Didymella</taxon>
    </lineage>
</organism>
<evidence type="ECO:0000313" key="2">
    <source>
        <dbReference type="Proteomes" id="UP000800082"/>
    </source>
</evidence>